<proteinExistence type="evidence at transcript level"/>
<reference evidence="1" key="1">
    <citation type="journal article" date="2008" name="Curr. Sci.">
        <title>A cDNA-AFLP approach to look for differentially expressed gene fragments in dioecious pointed gourd (Trichosanthes dioica Roxb.) for understanding sex expression.</title>
        <authorList>
            <person name="Roy S.K."/>
            <person name="Gangopadhyay G."/>
            <person name="Ghose K."/>
            <person name="Dey S."/>
            <person name="Basu D."/>
            <person name="Mukherjee K.K."/>
        </authorList>
    </citation>
    <scope>NUCLEOTIDE SEQUENCE</scope>
</reference>
<dbReference type="AlphaFoldDB" id="A3F4M1"/>
<evidence type="ECO:0000313" key="1">
    <source>
        <dbReference type="EMBL" id="ABN50057.1"/>
    </source>
</evidence>
<organism evidence="1">
    <name type="scientific">Trichosanthes dioica</name>
    <name type="common">Pointed gourd</name>
    <dbReference type="NCBI Taxonomy" id="320667"/>
    <lineage>
        <taxon>Eukaryota</taxon>
        <taxon>Viridiplantae</taxon>
        <taxon>Streptophyta</taxon>
        <taxon>Embryophyta</taxon>
        <taxon>Tracheophyta</taxon>
        <taxon>Spermatophyta</taxon>
        <taxon>Magnoliopsida</taxon>
        <taxon>eudicotyledons</taxon>
        <taxon>Gunneridae</taxon>
        <taxon>Pentapetalae</taxon>
        <taxon>rosids</taxon>
        <taxon>fabids</taxon>
        <taxon>Cucurbitales</taxon>
        <taxon>Cucurbitaceae</taxon>
        <taxon>Sicyoeae</taxon>
        <taxon>Trichosanthes</taxon>
    </lineage>
</organism>
<name>A3F4M1_TRIDB</name>
<feature type="non-terminal residue" evidence="1">
    <location>
        <position position="1"/>
    </location>
</feature>
<dbReference type="EMBL" id="EF198874">
    <property type="protein sequence ID" value="ABN50057.1"/>
    <property type="molecule type" value="mRNA"/>
</dbReference>
<accession>A3F4M1</accession>
<sequence>PRVWHWGSNRLVKLRSVDTSREIFIKPLNEIRALIGLELVRSQS</sequence>
<protein>
    <submittedName>
        <fullName evidence="1">Uncharacterized protein</fullName>
    </submittedName>
</protein>
<feature type="non-terminal residue" evidence="1">
    <location>
        <position position="44"/>
    </location>
</feature>